<name>A0A6B0QV49_9CETA</name>
<organism evidence="2 3">
    <name type="scientific">Bos mutus</name>
    <name type="common">wild yak</name>
    <dbReference type="NCBI Taxonomy" id="72004"/>
    <lineage>
        <taxon>Eukaryota</taxon>
        <taxon>Metazoa</taxon>
        <taxon>Chordata</taxon>
        <taxon>Craniata</taxon>
        <taxon>Vertebrata</taxon>
        <taxon>Euteleostomi</taxon>
        <taxon>Mammalia</taxon>
        <taxon>Eutheria</taxon>
        <taxon>Laurasiatheria</taxon>
        <taxon>Artiodactyla</taxon>
        <taxon>Ruminantia</taxon>
        <taxon>Pecora</taxon>
        <taxon>Bovidae</taxon>
        <taxon>Bovinae</taxon>
        <taxon>Bos</taxon>
    </lineage>
</organism>
<dbReference type="Proteomes" id="UP000322234">
    <property type="component" value="Unassembled WGS sequence"/>
</dbReference>
<keyword evidence="3" id="KW-1185">Reference proteome</keyword>
<feature type="transmembrane region" description="Helical" evidence="1">
    <location>
        <begin position="12"/>
        <end position="38"/>
    </location>
</feature>
<evidence type="ECO:0000256" key="1">
    <source>
        <dbReference type="SAM" id="Phobius"/>
    </source>
</evidence>
<gene>
    <name evidence="2" type="ORF">E5288_WYG012682</name>
</gene>
<proteinExistence type="predicted"/>
<accession>A0A6B0QV49</accession>
<comment type="caution">
    <text evidence="2">The sequence shown here is derived from an EMBL/GenBank/DDBJ whole genome shotgun (WGS) entry which is preliminary data.</text>
</comment>
<evidence type="ECO:0000313" key="2">
    <source>
        <dbReference type="EMBL" id="MXQ80952.1"/>
    </source>
</evidence>
<dbReference type="AlphaFoldDB" id="A0A6B0QV49"/>
<evidence type="ECO:0000313" key="3">
    <source>
        <dbReference type="Proteomes" id="UP000322234"/>
    </source>
</evidence>
<keyword evidence="1" id="KW-1133">Transmembrane helix</keyword>
<sequence>MDDGDCGAAAEAIPLSLSGCQMGFLTVILLGVTVYHFLPIRFLKGCEIWNVMLNVTFFQMLYSNKVLLKQNPGSRCSGNHIFVSFYCDASSCRVKIKILGFPNKGATDSNMVVLQLIQNRSNNMDIPFPEFHCEAGNQVKCKVIVSEYGRLTGGGRPVCLFGENFAQTQPSRLDFQCFFSSGLHTLPVREPEPKSSRMFSSGIVLHMLNHYFMPDARDRPEGGCREREGIVTFEGEIFILKTLIGGSEML</sequence>
<keyword evidence="1" id="KW-0472">Membrane</keyword>
<reference evidence="2" key="1">
    <citation type="submission" date="2019-10" db="EMBL/GenBank/DDBJ databases">
        <title>The sequence and de novo assembly of the wild yak genome.</title>
        <authorList>
            <person name="Liu Y."/>
        </authorList>
    </citation>
    <scope>NUCLEOTIDE SEQUENCE [LARGE SCALE GENOMIC DNA]</scope>
    <source>
        <strain evidence="2">WY2019</strain>
    </source>
</reference>
<protein>
    <submittedName>
        <fullName evidence="2">Uncharacterized protein</fullName>
    </submittedName>
</protein>
<keyword evidence="1" id="KW-0812">Transmembrane</keyword>
<dbReference type="EMBL" id="VBQZ03000006">
    <property type="protein sequence ID" value="MXQ80952.1"/>
    <property type="molecule type" value="Genomic_DNA"/>
</dbReference>